<organism evidence="2 3">
    <name type="scientific">Rhodococcus qingshengii JCM 15477</name>
    <dbReference type="NCBI Taxonomy" id="1303681"/>
    <lineage>
        <taxon>Bacteria</taxon>
        <taxon>Bacillati</taxon>
        <taxon>Actinomycetota</taxon>
        <taxon>Actinomycetes</taxon>
        <taxon>Mycobacteriales</taxon>
        <taxon>Nocardiaceae</taxon>
        <taxon>Rhodococcus</taxon>
        <taxon>Rhodococcus erythropolis group</taxon>
    </lineage>
</organism>
<dbReference type="Gene3D" id="3.20.20.70">
    <property type="entry name" value="Aldolase class I"/>
    <property type="match status" value="1"/>
</dbReference>
<protein>
    <recommendedName>
        <fullName evidence="1">NADH:flavin oxidoreductase/NADH oxidase N-terminal domain-containing protein</fullName>
    </recommendedName>
</protein>
<name>A0AB38RCB0_RHOSG</name>
<dbReference type="InterPro" id="IPR001155">
    <property type="entry name" value="OxRdtase_FMN_N"/>
</dbReference>
<sequence>MRARVSGNVAPRALTELEILEIIGRFVTASAVAETAEFDGVKIHAAPGYLVVTQFLSQPASLIEATVPSAEECHVVVVKLYRCGE</sequence>
<dbReference type="InterPro" id="IPR013785">
    <property type="entry name" value="Aldolase_TIM"/>
</dbReference>
<dbReference type="Pfam" id="PF00724">
    <property type="entry name" value="Oxidored_FMN"/>
    <property type="match status" value="1"/>
</dbReference>
<dbReference type="EMBL" id="CP096563">
    <property type="protein sequence ID" value="UPU42847.1"/>
    <property type="molecule type" value="Genomic_DNA"/>
</dbReference>
<dbReference type="SUPFAM" id="SSF51395">
    <property type="entry name" value="FMN-linked oxidoreductases"/>
    <property type="match status" value="1"/>
</dbReference>
<keyword evidence="3" id="KW-1185">Reference proteome</keyword>
<evidence type="ECO:0000259" key="1">
    <source>
        <dbReference type="Pfam" id="PF00724"/>
    </source>
</evidence>
<proteinExistence type="predicted"/>
<dbReference type="RefSeq" id="WP_064073389.1">
    <property type="nucleotide sequence ID" value="NZ_CP096563.1"/>
</dbReference>
<dbReference type="AlphaFoldDB" id="A0AB38RCB0"/>
<reference evidence="3" key="1">
    <citation type="journal article" date="2022" name="Environ. Microbiol.">
        <title>Functional analysis, diversity, and distribution of carbendazim hydrolases MheI and CbmA, responsible for the initial step in carbendazim degradation.</title>
        <authorList>
            <person name="Zhang M."/>
            <person name="Bai X."/>
            <person name="Li Q."/>
            <person name="Zhang L."/>
            <person name="Zhu Q."/>
            <person name="Gao S."/>
            <person name="Ke Z."/>
            <person name="Jiang M."/>
            <person name="Hu J."/>
            <person name="Qiu J."/>
            <person name="Hong Q."/>
        </authorList>
    </citation>
    <scope>NUCLEOTIDE SEQUENCE [LARGE SCALE GENOMIC DNA]</scope>
    <source>
        <strain evidence="3">djl-6</strain>
    </source>
</reference>
<evidence type="ECO:0000313" key="2">
    <source>
        <dbReference type="EMBL" id="UPU42847.1"/>
    </source>
</evidence>
<evidence type="ECO:0000313" key="3">
    <source>
        <dbReference type="Proteomes" id="UP000831484"/>
    </source>
</evidence>
<dbReference type="GO" id="GO:0010181">
    <property type="term" value="F:FMN binding"/>
    <property type="evidence" value="ECO:0007669"/>
    <property type="project" value="InterPro"/>
</dbReference>
<feature type="domain" description="NADH:flavin oxidoreductase/NADH oxidase N-terminal" evidence="1">
    <location>
        <begin position="8"/>
        <end position="58"/>
    </location>
</feature>
<dbReference type="Proteomes" id="UP000831484">
    <property type="component" value="Chromosome"/>
</dbReference>
<accession>A0AB38RCB0</accession>
<gene>
    <name evidence="2" type="ORF">M0639_28090</name>
</gene>
<dbReference type="GO" id="GO:0016491">
    <property type="term" value="F:oxidoreductase activity"/>
    <property type="evidence" value="ECO:0007669"/>
    <property type="project" value="InterPro"/>
</dbReference>